<feature type="chain" id="PRO_5021739263" evidence="1">
    <location>
        <begin position="25"/>
        <end position="1062"/>
    </location>
</feature>
<dbReference type="AlphaFoldDB" id="A0A517SSZ9"/>
<dbReference type="SUPFAM" id="SSF46626">
    <property type="entry name" value="Cytochrome c"/>
    <property type="match status" value="1"/>
</dbReference>
<dbReference type="Pfam" id="PF07635">
    <property type="entry name" value="PSCyt1"/>
    <property type="match status" value="1"/>
</dbReference>
<dbReference type="Gene3D" id="1.10.760.10">
    <property type="entry name" value="Cytochrome c-like domain"/>
    <property type="match status" value="1"/>
</dbReference>
<feature type="domain" description="F5/8 type C" evidence="2">
    <location>
        <begin position="582"/>
        <end position="683"/>
    </location>
</feature>
<dbReference type="RefSeq" id="WP_419188263.1">
    <property type="nucleotide sequence ID" value="NZ_CP036272.1"/>
</dbReference>
<dbReference type="InterPro" id="IPR011429">
    <property type="entry name" value="Cyt_c_Planctomycete-type"/>
</dbReference>
<evidence type="ECO:0000256" key="1">
    <source>
        <dbReference type="SAM" id="SignalP"/>
    </source>
</evidence>
<dbReference type="PROSITE" id="PS50022">
    <property type="entry name" value="FA58C_3"/>
    <property type="match status" value="1"/>
</dbReference>
<dbReference type="InterPro" id="IPR022655">
    <property type="entry name" value="DUF1553"/>
</dbReference>
<dbReference type="Pfam" id="PF07583">
    <property type="entry name" value="PSCyt2"/>
    <property type="match status" value="1"/>
</dbReference>
<reference evidence="3 4" key="1">
    <citation type="submission" date="2019-02" db="EMBL/GenBank/DDBJ databases">
        <title>Deep-cultivation of Planctomycetes and their phenomic and genomic characterization uncovers novel biology.</title>
        <authorList>
            <person name="Wiegand S."/>
            <person name="Jogler M."/>
            <person name="Boedeker C."/>
            <person name="Pinto D."/>
            <person name="Vollmers J."/>
            <person name="Rivas-Marin E."/>
            <person name="Kohn T."/>
            <person name="Peeters S.H."/>
            <person name="Heuer A."/>
            <person name="Rast P."/>
            <person name="Oberbeckmann S."/>
            <person name="Bunk B."/>
            <person name="Jeske O."/>
            <person name="Meyerdierks A."/>
            <person name="Storesund J.E."/>
            <person name="Kallscheuer N."/>
            <person name="Luecker S."/>
            <person name="Lage O.M."/>
            <person name="Pohl T."/>
            <person name="Merkel B.J."/>
            <person name="Hornburger P."/>
            <person name="Mueller R.-W."/>
            <person name="Bruemmer F."/>
            <person name="Labrenz M."/>
            <person name="Spormann A.M."/>
            <person name="Op den Camp H."/>
            <person name="Overmann J."/>
            <person name="Amann R."/>
            <person name="Jetten M.S.M."/>
            <person name="Mascher T."/>
            <person name="Medema M.H."/>
            <person name="Devos D.P."/>
            <person name="Kaster A.-K."/>
            <person name="Ovreas L."/>
            <person name="Rohde M."/>
            <person name="Galperin M.Y."/>
            <person name="Jogler C."/>
        </authorList>
    </citation>
    <scope>NUCLEOTIDE SEQUENCE [LARGE SCALE GENOMIC DNA]</scope>
    <source>
        <strain evidence="3 4">SV_7m_r</strain>
    </source>
</reference>
<organism evidence="3 4">
    <name type="scientific">Stieleria bergensis</name>
    <dbReference type="NCBI Taxonomy" id="2528025"/>
    <lineage>
        <taxon>Bacteria</taxon>
        <taxon>Pseudomonadati</taxon>
        <taxon>Planctomycetota</taxon>
        <taxon>Planctomycetia</taxon>
        <taxon>Pirellulales</taxon>
        <taxon>Pirellulaceae</taxon>
        <taxon>Stieleria</taxon>
    </lineage>
</organism>
<dbReference type="Proteomes" id="UP000315003">
    <property type="component" value="Chromosome"/>
</dbReference>
<dbReference type="InterPro" id="IPR000421">
    <property type="entry name" value="FA58C"/>
</dbReference>
<accession>A0A517SSZ9</accession>
<keyword evidence="1" id="KW-0732">Signal</keyword>
<dbReference type="InterPro" id="IPR011444">
    <property type="entry name" value="DUF1549"/>
</dbReference>
<dbReference type="Gene3D" id="2.60.120.260">
    <property type="entry name" value="Galactose-binding domain-like"/>
    <property type="match status" value="1"/>
</dbReference>
<dbReference type="EMBL" id="CP036272">
    <property type="protein sequence ID" value="QDT59257.1"/>
    <property type="molecule type" value="Genomic_DNA"/>
</dbReference>
<dbReference type="GO" id="GO:0020037">
    <property type="term" value="F:heme binding"/>
    <property type="evidence" value="ECO:0007669"/>
    <property type="project" value="InterPro"/>
</dbReference>
<dbReference type="InterPro" id="IPR008979">
    <property type="entry name" value="Galactose-bd-like_sf"/>
</dbReference>
<name>A0A517SSZ9_9BACT</name>
<evidence type="ECO:0000259" key="2">
    <source>
        <dbReference type="PROSITE" id="PS50022"/>
    </source>
</evidence>
<dbReference type="InterPro" id="IPR036909">
    <property type="entry name" value="Cyt_c-like_dom_sf"/>
</dbReference>
<dbReference type="SUPFAM" id="SSF49785">
    <property type="entry name" value="Galactose-binding domain-like"/>
    <property type="match status" value="1"/>
</dbReference>
<dbReference type="Pfam" id="PF07587">
    <property type="entry name" value="PSD1"/>
    <property type="match status" value="1"/>
</dbReference>
<proteinExistence type="predicted"/>
<evidence type="ECO:0000313" key="4">
    <source>
        <dbReference type="Proteomes" id="UP000315003"/>
    </source>
</evidence>
<evidence type="ECO:0000313" key="3">
    <source>
        <dbReference type="EMBL" id="QDT59257.1"/>
    </source>
</evidence>
<gene>
    <name evidence="3" type="ORF">SV7mr_17640</name>
</gene>
<dbReference type="PANTHER" id="PTHR35889:SF3">
    <property type="entry name" value="F-BOX DOMAIN-CONTAINING PROTEIN"/>
    <property type="match status" value="1"/>
</dbReference>
<keyword evidence="4" id="KW-1185">Reference proteome</keyword>
<feature type="signal peptide" evidence="1">
    <location>
        <begin position="1"/>
        <end position="24"/>
    </location>
</feature>
<protein>
    <submittedName>
        <fullName evidence="3">Planctomycete cytochrome C</fullName>
    </submittedName>
</protein>
<sequence precursor="true">MFRIFCCLIVVAAAVLDASAVDFANDIQPILQEHCHDCHGADEQEGQLRLDRLSAMLAGGNSGEPAVVPGSPDKSYLLKLIRHQEPDKEMPPDDSLSEQQIELMEKWIASGAATPESYGPAEVELELKHWSFLPVKRIEANGIDDLIQRRLESNGLMASQPADRRTLIRRLYLVMHGLPPTTEQVKAFLSDKRSDAWPRLVDQVLASPNYGQRWATFWLDLARFGETHGFETNRERPNAWHYRDWVIEALNSDKPYDQFVREQLAGDALGEPIGTGFLVAGPYDLVKGQDPKLGLMQRMNELDDMINTTGTAFLGLTTGCARCHNHKFDPIQQTDYYALQAVFAGVRHGDRALPLRPEIQQRLVELDQQIETLKERLDPFVPVDQPAMLVIDEAEAQHLAKPEGTAKKPGHSSASFGDESYTWWKATAGKTPLVYRPKASGRYRLWLSWGAGHASHCQDSRYLIRSSSGDVEIANVNQQLDADGTGVVDNKSRWSGWYDAGVHQLSVDDQIILVAGDQGTAVTADSIVLQPQFVEEQTATPPSKRPAVNVTLNQERFPPRLASRVRFLIGQTNNGSQACLDELEIYSGDRNVALASEGATASSSGDFVHPLHKLPHINDGQHGNPRSWIVASNDQGWVQIDFAKPVEIDRIQWGRDRTGKISDRLAVEYRIETQIDKEPWSVLAGSADRYSDQRSGMQRQRYQFAGVEKALADQGRQWLAELEALTERRKELAKPVTVYAGTFAQPGATHRLYRGEPDAKRERVAPGGIDAFGAPELALDSAEQQRRLKLAQWIADPSHPLTARVIVNRLWQFHFGIGIVDTPSDFGINGARPTHPELLDWLANQLTSNGWSLKHIHRQILLSQTWQQDNRPHPDGLRVDAGTRLLWRFPPRRLEAEAIRDSILSVSGTLVTDDAEGPGFSPFEVQMENVRHYHAKKDYGPADWRRMVFMTRVRQEREHVFGVFDCPDASMVVPRRSRSTTPLQALNLLNSRFVMQQADHLAKRLQAASDHPSEQVQQAWHLCFQRPPSQQEVAESERFIESHGLQQFARAILNANEFIFIP</sequence>
<dbReference type="GO" id="GO:0009055">
    <property type="term" value="F:electron transfer activity"/>
    <property type="evidence" value="ECO:0007669"/>
    <property type="project" value="InterPro"/>
</dbReference>
<dbReference type="PANTHER" id="PTHR35889">
    <property type="entry name" value="CYCLOINULO-OLIGOSACCHARIDE FRUCTANOTRANSFERASE-RELATED"/>
    <property type="match status" value="1"/>
</dbReference>